<dbReference type="InterPro" id="IPR040453">
    <property type="entry name" value="Mnd1_HTH"/>
</dbReference>
<evidence type="ECO:0000259" key="2">
    <source>
        <dbReference type="Pfam" id="PF03962"/>
    </source>
</evidence>
<feature type="compositionally biased region" description="Acidic residues" evidence="1">
    <location>
        <begin position="119"/>
        <end position="131"/>
    </location>
</feature>
<gene>
    <name evidence="3" type="ORF">WR25_01402</name>
</gene>
<dbReference type="SUPFAM" id="SSF56349">
    <property type="entry name" value="DNA breaking-rejoining enzymes"/>
    <property type="match status" value="1"/>
</dbReference>
<dbReference type="STRING" id="2018661.A0A2A2LB43"/>
<protein>
    <recommendedName>
        <fullName evidence="2">Mnd1 HTH domain-containing protein</fullName>
    </recommendedName>
</protein>
<keyword evidence="4" id="KW-1185">Reference proteome</keyword>
<feature type="domain" description="Mnd1 HTH" evidence="2">
    <location>
        <begin position="17"/>
        <end position="76"/>
    </location>
</feature>
<name>A0A2A2LB43_9BILA</name>
<proteinExistence type="predicted"/>
<dbReference type="InterPro" id="IPR011010">
    <property type="entry name" value="DNA_brk_join_enz"/>
</dbReference>
<dbReference type="AlphaFoldDB" id="A0A2A2LB43"/>
<reference evidence="3 4" key="1">
    <citation type="journal article" date="2017" name="Curr. Biol.">
        <title>Genome architecture and evolution of a unichromosomal asexual nematode.</title>
        <authorList>
            <person name="Fradin H."/>
            <person name="Zegar C."/>
            <person name="Gutwein M."/>
            <person name="Lucas J."/>
            <person name="Kovtun M."/>
            <person name="Corcoran D."/>
            <person name="Baugh L.R."/>
            <person name="Kiontke K."/>
            <person name="Gunsalus K."/>
            <person name="Fitch D.H."/>
            <person name="Piano F."/>
        </authorList>
    </citation>
    <scope>NUCLEOTIDE SEQUENCE [LARGE SCALE GENOMIC DNA]</scope>
    <source>
        <strain evidence="3">PF1309</strain>
    </source>
</reference>
<dbReference type="Pfam" id="PF03962">
    <property type="entry name" value="Mnd1"/>
    <property type="match status" value="1"/>
</dbReference>
<dbReference type="EMBL" id="LIAE01006972">
    <property type="protein sequence ID" value="PAV83285.1"/>
    <property type="molecule type" value="Genomic_DNA"/>
</dbReference>
<comment type="caution">
    <text evidence="3">The sequence shown here is derived from an EMBL/GenBank/DDBJ whole genome shotgun (WGS) entry which is preliminary data.</text>
</comment>
<dbReference type="GO" id="GO:0003677">
    <property type="term" value="F:DNA binding"/>
    <property type="evidence" value="ECO:0007669"/>
    <property type="project" value="InterPro"/>
</dbReference>
<evidence type="ECO:0000313" key="4">
    <source>
        <dbReference type="Proteomes" id="UP000218231"/>
    </source>
</evidence>
<feature type="region of interest" description="Disordered" evidence="1">
    <location>
        <begin position="91"/>
        <end position="164"/>
    </location>
</feature>
<evidence type="ECO:0000256" key="1">
    <source>
        <dbReference type="SAM" id="MobiDB-lite"/>
    </source>
</evidence>
<accession>A0A2A2LB43</accession>
<dbReference type="OrthoDB" id="273345at2759"/>
<evidence type="ECO:0000313" key="3">
    <source>
        <dbReference type="EMBL" id="PAV83285.1"/>
    </source>
</evidence>
<feature type="compositionally biased region" description="Basic and acidic residues" evidence="1">
    <location>
        <begin position="95"/>
        <end position="118"/>
    </location>
</feature>
<dbReference type="Proteomes" id="UP000218231">
    <property type="component" value="Unassembled WGS sequence"/>
</dbReference>
<organism evidence="3 4">
    <name type="scientific">Diploscapter pachys</name>
    <dbReference type="NCBI Taxonomy" id="2018661"/>
    <lineage>
        <taxon>Eukaryota</taxon>
        <taxon>Metazoa</taxon>
        <taxon>Ecdysozoa</taxon>
        <taxon>Nematoda</taxon>
        <taxon>Chromadorea</taxon>
        <taxon>Rhabditida</taxon>
        <taxon>Rhabditina</taxon>
        <taxon>Rhabditomorpha</taxon>
        <taxon>Rhabditoidea</taxon>
        <taxon>Rhabditidae</taxon>
        <taxon>Diploscapter</taxon>
    </lineage>
</organism>
<sequence>MATRKKGLSLDEKKSKMLELFYESKEFFQMKELEKIAPEQKGVIARSVKNVVQSLVDDGLVECEKSGASVRYRAFPFRAWRLRKRKAEDVEEQVGEVKRERTATKKEVRQSSAEREPTEEGAEPLDSDGESETEKALLEGQAECAESDSDESKPTNPSDFFNGDGSVNMGTTIILFDNKKSARRCMPMTVLTSREIDRLDGLMCQKGLVTVYKLLRPHLLDAFSTIEHESKFDVSTFCAVTSATFKRPTQSTSSNKFRQSTSVLEFSQDTICIKQVYDTSQLSITAEHIKLDPENRTVSFNFNGKLNCLVDETCKLPLPVFEAFEAFAMQAGPKEPIFGHAAKNLENIVYELAGDENRDLPFSWKYLRKLYAAQMFANNYLILKSDHPEKPLTPEDVCSMLNDVSKELSHTEKTKDVYGSTLTLRHYIDGLMLVEVCAKERINTQEVLNVIEKKLTFSHLGKGLEKIINAGREEYIKNSTRTYIS</sequence>